<feature type="non-terminal residue" evidence="1">
    <location>
        <position position="1"/>
    </location>
</feature>
<name>A0A371FFD5_MUCPR</name>
<dbReference type="EMBL" id="QJKJ01009322">
    <property type="protein sequence ID" value="RDX76981.1"/>
    <property type="molecule type" value="Genomic_DNA"/>
</dbReference>
<accession>A0A371FFD5</accession>
<reference evidence="1" key="1">
    <citation type="submission" date="2018-05" db="EMBL/GenBank/DDBJ databases">
        <title>Draft genome of Mucuna pruriens seed.</title>
        <authorList>
            <person name="Nnadi N.E."/>
            <person name="Vos R."/>
            <person name="Hasami M.H."/>
            <person name="Devisetty U.K."/>
            <person name="Aguiy J.C."/>
        </authorList>
    </citation>
    <scope>NUCLEOTIDE SEQUENCE [LARGE SCALE GENOMIC DNA]</scope>
    <source>
        <strain evidence="1">JCA_2017</strain>
    </source>
</reference>
<organism evidence="1 2">
    <name type="scientific">Mucuna pruriens</name>
    <name type="common">Velvet bean</name>
    <name type="synonym">Dolichos pruriens</name>
    <dbReference type="NCBI Taxonomy" id="157652"/>
    <lineage>
        <taxon>Eukaryota</taxon>
        <taxon>Viridiplantae</taxon>
        <taxon>Streptophyta</taxon>
        <taxon>Embryophyta</taxon>
        <taxon>Tracheophyta</taxon>
        <taxon>Spermatophyta</taxon>
        <taxon>Magnoliopsida</taxon>
        <taxon>eudicotyledons</taxon>
        <taxon>Gunneridae</taxon>
        <taxon>Pentapetalae</taxon>
        <taxon>rosids</taxon>
        <taxon>fabids</taxon>
        <taxon>Fabales</taxon>
        <taxon>Fabaceae</taxon>
        <taxon>Papilionoideae</taxon>
        <taxon>50 kb inversion clade</taxon>
        <taxon>NPAAA clade</taxon>
        <taxon>indigoferoid/millettioid clade</taxon>
        <taxon>Phaseoleae</taxon>
        <taxon>Mucuna</taxon>
    </lineage>
</organism>
<keyword evidence="2" id="KW-1185">Reference proteome</keyword>
<comment type="caution">
    <text evidence="1">The sequence shown here is derived from an EMBL/GenBank/DDBJ whole genome shotgun (WGS) entry which is preliminary data.</text>
</comment>
<evidence type="ECO:0000313" key="1">
    <source>
        <dbReference type="EMBL" id="RDX76981.1"/>
    </source>
</evidence>
<dbReference type="Proteomes" id="UP000257109">
    <property type="component" value="Unassembled WGS sequence"/>
</dbReference>
<proteinExistence type="predicted"/>
<dbReference type="AlphaFoldDB" id="A0A371FFD5"/>
<gene>
    <name evidence="1" type="ORF">CR513_42964</name>
</gene>
<evidence type="ECO:0000313" key="2">
    <source>
        <dbReference type="Proteomes" id="UP000257109"/>
    </source>
</evidence>
<protein>
    <submittedName>
        <fullName evidence="1">Uncharacterized protein</fullName>
    </submittedName>
</protein>
<sequence>MAESDKECDGGERFAIEKIKLVVQLAGRNVPFCPKKRRLGEEKTRVAKEETTKLLEVCFIMEL</sequence>